<dbReference type="InterPro" id="IPR050256">
    <property type="entry name" value="Glycosyltransferase_2"/>
</dbReference>
<comment type="caution">
    <text evidence="7">The sequence shown here is derived from an EMBL/GenBank/DDBJ whole genome shotgun (WGS) entry which is preliminary data.</text>
</comment>
<dbReference type="CDD" id="cd04179">
    <property type="entry name" value="DPM_DPG-synthase_like"/>
    <property type="match status" value="1"/>
</dbReference>
<comment type="similarity">
    <text evidence="2">Belongs to the glycosyltransferase 2 family.</text>
</comment>
<evidence type="ECO:0000256" key="1">
    <source>
        <dbReference type="ARBA" id="ARBA00001946"/>
    </source>
</evidence>
<dbReference type="PANTHER" id="PTHR48090:SF10">
    <property type="entry name" value="GLUCOSYL-3-PHOSPHOGLYCERATE SYNTHASE"/>
    <property type="match status" value="1"/>
</dbReference>
<dbReference type="GO" id="GO:0099621">
    <property type="term" value="F:undecaprenyl-phosphate 4-deoxy-4-formamido-L-arabinose transferase activity"/>
    <property type="evidence" value="ECO:0007669"/>
    <property type="project" value="UniProtKB-EC"/>
</dbReference>
<keyword evidence="3 7" id="KW-0328">Glycosyltransferase</keyword>
<reference evidence="7" key="1">
    <citation type="submission" date="2019-08" db="EMBL/GenBank/DDBJ databases">
        <authorList>
            <person name="Kucharzyk K."/>
            <person name="Murdoch R.W."/>
            <person name="Higgins S."/>
            <person name="Loffler F."/>
        </authorList>
    </citation>
    <scope>NUCLEOTIDE SEQUENCE</scope>
</reference>
<proteinExistence type="inferred from homology"/>
<sequence length="231" mass="26291">MRKISAIICAYNEEKTVKEVVTTVYDYFYDEVIVVNDGSTDGTDKILTELLNLSTLKYIALPENKGKGYAMATGVENSTGEIIVFIDADLSNLKEEHFEQLLTPIFNNECDMVLGQATETLINYKFNPFKSFTGERAMLKKDIMPILEEMKTSKFGVETLINLYFQAHEKSVKYTMLEGLKHPTKFDKANGKSQAIKEFVLEGHQIALAAFNSFNLLTKIVRNQIKKKYRL</sequence>
<keyword evidence="4 7" id="KW-0808">Transferase</keyword>
<comment type="cofactor">
    <cofactor evidence="1">
        <name>Mg(2+)</name>
        <dbReference type="ChEBI" id="CHEBI:18420"/>
    </cofactor>
</comment>
<gene>
    <name evidence="7" type="primary">arnC_27</name>
    <name evidence="7" type="ORF">SDC9_44784</name>
</gene>
<keyword evidence="5" id="KW-0460">Magnesium</keyword>
<protein>
    <submittedName>
        <fullName evidence="7">Undecaprenyl-phosphate 4-deoxy-4-formamido-L-arabinose transferase</fullName>
        <ecNumber evidence="7">2.4.2.53</ecNumber>
    </submittedName>
</protein>
<dbReference type="EC" id="2.4.2.53" evidence="7"/>
<dbReference type="EMBL" id="VSSQ01000616">
    <property type="protein sequence ID" value="MPL98578.1"/>
    <property type="molecule type" value="Genomic_DNA"/>
</dbReference>
<evidence type="ECO:0000256" key="5">
    <source>
        <dbReference type="ARBA" id="ARBA00022842"/>
    </source>
</evidence>
<evidence type="ECO:0000256" key="4">
    <source>
        <dbReference type="ARBA" id="ARBA00022679"/>
    </source>
</evidence>
<accession>A0A644W4R6</accession>
<dbReference type="Pfam" id="PF00535">
    <property type="entry name" value="Glycos_transf_2"/>
    <property type="match status" value="1"/>
</dbReference>
<dbReference type="AlphaFoldDB" id="A0A644W4R6"/>
<dbReference type="PANTHER" id="PTHR48090">
    <property type="entry name" value="UNDECAPRENYL-PHOSPHATE 4-DEOXY-4-FORMAMIDO-L-ARABINOSE TRANSFERASE-RELATED"/>
    <property type="match status" value="1"/>
</dbReference>
<dbReference type="InterPro" id="IPR029044">
    <property type="entry name" value="Nucleotide-diphossugar_trans"/>
</dbReference>
<dbReference type="Gene3D" id="3.90.550.10">
    <property type="entry name" value="Spore Coat Polysaccharide Biosynthesis Protein SpsA, Chain A"/>
    <property type="match status" value="1"/>
</dbReference>
<evidence type="ECO:0000256" key="2">
    <source>
        <dbReference type="ARBA" id="ARBA00006739"/>
    </source>
</evidence>
<name>A0A644W4R6_9ZZZZ</name>
<evidence type="ECO:0000313" key="7">
    <source>
        <dbReference type="EMBL" id="MPL98578.1"/>
    </source>
</evidence>
<evidence type="ECO:0000256" key="3">
    <source>
        <dbReference type="ARBA" id="ARBA00022676"/>
    </source>
</evidence>
<dbReference type="SUPFAM" id="SSF53448">
    <property type="entry name" value="Nucleotide-diphospho-sugar transferases"/>
    <property type="match status" value="1"/>
</dbReference>
<organism evidence="7">
    <name type="scientific">bioreactor metagenome</name>
    <dbReference type="NCBI Taxonomy" id="1076179"/>
    <lineage>
        <taxon>unclassified sequences</taxon>
        <taxon>metagenomes</taxon>
        <taxon>ecological metagenomes</taxon>
    </lineage>
</organism>
<feature type="domain" description="Glycosyltransferase 2-like" evidence="6">
    <location>
        <begin position="5"/>
        <end position="132"/>
    </location>
</feature>
<evidence type="ECO:0000259" key="6">
    <source>
        <dbReference type="Pfam" id="PF00535"/>
    </source>
</evidence>
<dbReference type="InterPro" id="IPR001173">
    <property type="entry name" value="Glyco_trans_2-like"/>
</dbReference>